<dbReference type="RefSeq" id="YP_009789756.1">
    <property type="nucleotide sequence ID" value="NC_047816.1"/>
</dbReference>
<reference evidence="2 3" key="1">
    <citation type="submission" date="2017-01" db="EMBL/GenBank/DDBJ databases">
        <title>Isolation and complete genomic analysis of a novel lytic bacteriophage infecting the Ralstonia solanacearum.</title>
        <authorList>
            <person name="Su J."/>
            <person name="Sun H."/>
            <person name="Liu J."/>
            <person name="Guo Z."/>
            <person name="Fan G."/>
            <person name="Gu G."/>
            <person name="Wang G."/>
        </authorList>
    </citation>
    <scope>NUCLEOTIDE SEQUENCE [LARGE SCALE GENOMIC DNA]</scope>
</reference>
<dbReference type="KEGG" id="vg:54979903"/>
<dbReference type="EMBL" id="KY464836">
    <property type="protein sequence ID" value="AQT27779.1"/>
    <property type="molecule type" value="Genomic_DNA"/>
</dbReference>
<organism evidence="2 3">
    <name type="scientific">Ralstonia phage RS-PI-1</name>
    <dbReference type="NCBI Taxonomy" id="1958965"/>
    <lineage>
        <taxon>Viruses</taxon>
        <taxon>Duplodnaviria</taxon>
        <taxon>Heunggongvirae</taxon>
        <taxon>Uroviricota</taxon>
        <taxon>Caudoviricetes</taxon>
        <taxon>Autographivirales</taxon>
        <taxon>Autonotataviridae</taxon>
        <taxon>Ampunavirus</taxon>
        <taxon>Ampunavirus RSPI1</taxon>
    </lineage>
</organism>
<evidence type="ECO:0000313" key="3">
    <source>
        <dbReference type="Proteomes" id="UP000224348"/>
    </source>
</evidence>
<evidence type="ECO:0000256" key="1">
    <source>
        <dbReference type="SAM" id="MobiDB-lite"/>
    </source>
</evidence>
<dbReference type="Proteomes" id="UP000224348">
    <property type="component" value="Segment"/>
</dbReference>
<evidence type="ECO:0000313" key="2">
    <source>
        <dbReference type="EMBL" id="AQT27779.1"/>
    </source>
</evidence>
<accession>A0A1S6L1B7</accession>
<name>A0A1S6L1B7_9CAUD</name>
<feature type="compositionally biased region" description="Low complexity" evidence="1">
    <location>
        <begin position="8"/>
        <end position="50"/>
    </location>
</feature>
<dbReference type="GeneID" id="54979903"/>
<keyword evidence="3" id="KW-1185">Reference proteome</keyword>
<feature type="region of interest" description="Disordered" evidence="1">
    <location>
        <begin position="1"/>
        <end position="63"/>
    </location>
</feature>
<sequence length="260" mass="26494">MTTEVQLAAPATPATPAAQPAQPAAPATPAATPAAPAAAAPATPATPATPEQGTFGEVTTYQPTGDSNLDLALGFVGKHGLGPEHPAIVAATKGDFGAVKALLAEKGVQGWEAYIALAEKGYADYVKTEGEKTAAVQQICIGAAGSEEEWGNVLAWASANAEPHEKEEVNTALASGGVVAEAMAAFLVNGYRGAAETTYSPRESAVRQDAGRGNAAVSGGALSPVEYGKAVADLRAKLGTKFEQSAEYRQLQSRRAMYRG</sequence>
<protein>
    <submittedName>
        <fullName evidence="2">Capsid and scaffold protein</fullName>
    </submittedName>
</protein>
<proteinExistence type="predicted"/>